<protein>
    <recommendedName>
        <fullName evidence="4">Type I-B CRISPR-associated protein Cas7/Csh2</fullName>
    </recommendedName>
</protein>
<keyword evidence="1" id="KW-0175">Coiled coil</keyword>
<dbReference type="NCBIfam" id="TIGR02590">
    <property type="entry name" value="cas_Csh2"/>
    <property type="match status" value="1"/>
</dbReference>
<sequence>MTQPINNRSEILFLYDVSWGNPNGDPVDENKPRIDEETSRNIVTDVRLKRTVRDYLHDYRGLDIFIKEIRDDNKKLVTKENRMEKFKNQNEEVIKQCIDIRLFGATIAIKDFTLALTGPVQFKFGKSLHRVVPAFVKGTTVMPSGEDRAQGTFTERYVLPYSLIAFYGVVNEKAAQNQGYSLATDQDIQLLLEALWNGTKNLISVSKAEHQPRMLIWIQYQSDKYHIGELDNMIQFVHEKRDEEIRSIKEGTIEINQLAQVLQKRKNEIHTIGYQIDDQIKLTINGENTTFPEVFSDYPLKPFHF</sequence>
<dbReference type="InterPro" id="IPR013419">
    <property type="entry name" value="CRISPR-assoc_prot_Cas7/Csh2"/>
</dbReference>
<name>A0A7T1AMG5_ATRLM</name>
<dbReference type="NCBIfam" id="TIGR01595">
    <property type="entry name" value="cas_CT1132"/>
    <property type="match status" value="1"/>
</dbReference>
<dbReference type="GO" id="GO:0043571">
    <property type="term" value="P:maintenance of CRISPR repeat elements"/>
    <property type="evidence" value="ECO:0007669"/>
    <property type="project" value="InterPro"/>
</dbReference>
<organism evidence="2 3">
    <name type="scientific">Atribacter laminatus</name>
    <dbReference type="NCBI Taxonomy" id="2847778"/>
    <lineage>
        <taxon>Bacteria</taxon>
        <taxon>Pseudomonadati</taxon>
        <taxon>Atribacterota</taxon>
        <taxon>Atribacteria</taxon>
        <taxon>Atribacterales</taxon>
        <taxon>Atribacteraceae</taxon>
        <taxon>Atribacter</taxon>
    </lineage>
</organism>
<evidence type="ECO:0000313" key="2">
    <source>
        <dbReference type="EMBL" id="QPM68631.1"/>
    </source>
</evidence>
<dbReference type="Pfam" id="PF05107">
    <property type="entry name" value="Cas_Cas7"/>
    <property type="match status" value="1"/>
</dbReference>
<proteinExistence type="predicted"/>
<evidence type="ECO:0008006" key="4">
    <source>
        <dbReference type="Google" id="ProtNLM"/>
    </source>
</evidence>
<dbReference type="EMBL" id="CP065383">
    <property type="protein sequence ID" value="QPM68631.1"/>
    <property type="molecule type" value="Genomic_DNA"/>
</dbReference>
<dbReference type="InterPro" id="IPR006482">
    <property type="entry name" value="Cas7_Csh2/Csh2"/>
</dbReference>
<reference evidence="2 3" key="1">
    <citation type="journal article" date="2021" name="Nat. Commun.">
        <title>Isolation of a member of the candidate phylum Atribacteria reveals a unique cell membrane structure.</title>
        <authorList>
            <person name="Taiki K."/>
            <person name="Nobu M.K."/>
            <person name="Kusada H."/>
            <person name="Meng X.-Y."/>
            <person name="Hosoki N."/>
            <person name="Uematsu K."/>
            <person name="Yoshioka H."/>
            <person name="Kamagata Y."/>
            <person name="Tamaki H."/>
        </authorList>
    </citation>
    <scope>NUCLEOTIDE SEQUENCE [LARGE SCALE GENOMIC DNA]</scope>
    <source>
        <strain evidence="2 3">RT761</strain>
    </source>
</reference>
<dbReference type="AlphaFoldDB" id="A0A7T1AMG5"/>
<feature type="coiled-coil region" evidence="1">
    <location>
        <begin position="69"/>
        <end position="96"/>
    </location>
</feature>
<keyword evidence="3" id="KW-1185">Reference proteome</keyword>
<evidence type="ECO:0000313" key="3">
    <source>
        <dbReference type="Proteomes" id="UP000594463"/>
    </source>
</evidence>
<dbReference type="Proteomes" id="UP000594463">
    <property type="component" value="Chromosome"/>
</dbReference>
<evidence type="ECO:0000256" key="1">
    <source>
        <dbReference type="SAM" id="Coils"/>
    </source>
</evidence>
<dbReference type="KEGG" id="alam:RT761_01853"/>
<gene>
    <name evidence="2" type="ORF">RT761_01853</name>
</gene>
<dbReference type="RefSeq" id="WP_218111131.1">
    <property type="nucleotide sequence ID" value="NZ_CP065383.1"/>
</dbReference>
<accession>A0A7T1AMG5</accession>